<feature type="domain" description="AAA" evidence="1">
    <location>
        <begin position="8"/>
        <end position="155"/>
    </location>
</feature>
<sequence length="295" mass="32383">MLSEKMTRIVPIISTKGGAGKSTKASNIAGFCADAGLKTLLIDGDHSQPTASSLFKLEYEAPNGLFELLMQLTDLSRPDTIISRSVIPNLDIIISNDPHDRLPAAILHAPDGRMRLRNILQHPLFASYDVIIIDSKGAASVMLETILLAATDYAVGIIKPILPDTREFLRGTLGLIGGLVPLTAYGIPLPAIRILANCVEDTVLDRATLTELTQIIDQKAYPFAESISLSLLKTAVPKLEIFKNGHAQGQPVHRLEYRTQRKTPAAAVIMHHLVSELFPEWKTRFDDVLKREVRP</sequence>
<dbReference type="Pfam" id="PF13614">
    <property type="entry name" value="AAA_31"/>
    <property type="match status" value="1"/>
</dbReference>
<accession>A0A631IX54</accession>
<dbReference type="Gene3D" id="3.40.50.300">
    <property type="entry name" value="P-loop containing nucleotide triphosphate hydrolases"/>
    <property type="match status" value="1"/>
</dbReference>
<dbReference type="SUPFAM" id="SSF52540">
    <property type="entry name" value="P-loop containing nucleoside triphosphate hydrolases"/>
    <property type="match status" value="1"/>
</dbReference>
<reference evidence="2" key="1">
    <citation type="submission" date="2018-08" db="EMBL/GenBank/DDBJ databases">
        <authorList>
            <consortium name="GenomeTrakr network: Whole genome sequencing for foodborne pathogen traceback"/>
        </authorList>
    </citation>
    <scope>NUCLEOTIDE SEQUENCE</scope>
    <source>
        <strain evidence="2">FSIS11812566</strain>
    </source>
</reference>
<name>A0A631IX54_SALEN</name>
<protein>
    <submittedName>
        <fullName evidence="2">ParA family protein</fullName>
    </submittedName>
</protein>
<evidence type="ECO:0000313" key="2">
    <source>
        <dbReference type="EMBL" id="ECT2674478.1"/>
    </source>
</evidence>
<dbReference type="InterPro" id="IPR050678">
    <property type="entry name" value="DNA_Partitioning_ATPase"/>
</dbReference>
<dbReference type="InterPro" id="IPR025669">
    <property type="entry name" value="AAA_dom"/>
</dbReference>
<evidence type="ECO:0000259" key="1">
    <source>
        <dbReference type="Pfam" id="PF13614"/>
    </source>
</evidence>
<dbReference type="AlphaFoldDB" id="A0A631IX54"/>
<dbReference type="InterPro" id="IPR027417">
    <property type="entry name" value="P-loop_NTPase"/>
</dbReference>
<proteinExistence type="predicted"/>
<comment type="caution">
    <text evidence="2">The sequence shown here is derived from an EMBL/GenBank/DDBJ whole genome shotgun (WGS) entry which is preliminary data.</text>
</comment>
<organism evidence="2">
    <name type="scientific">Salmonella enteritidis</name>
    <dbReference type="NCBI Taxonomy" id="149539"/>
    <lineage>
        <taxon>Bacteria</taxon>
        <taxon>Pseudomonadati</taxon>
        <taxon>Pseudomonadota</taxon>
        <taxon>Gammaproteobacteria</taxon>
        <taxon>Enterobacterales</taxon>
        <taxon>Enterobacteriaceae</taxon>
        <taxon>Salmonella</taxon>
    </lineage>
</organism>
<dbReference type="PANTHER" id="PTHR13696:SF99">
    <property type="entry name" value="COBYRINIC ACID AC-DIAMIDE SYNTHASE"/>
    <property type="match status" value="1"/>
</dbReference>
<dbReference type="PANTHER" id="PTHR13696">
    <property type="entry name" value="P-LOOP CONTAINING NUCLEOSIDE TRIPHOSPHATE HYDROLASE"/>
    <property type="match status" value="1"/>
</dbReference>
<dbReference type="EMBL" id="AAKMFO010000042">
    <property type="protein sequence ID" value="ECT2674478.1"/>
    <property type="molecule type" value="Genomic_DNA"/>
</dbReference>
<gene>
    <name evidence="2" type="ORF">DYT79_18490</name>
</gene>